<evidence type="ECO:0000313" key="1">
    <source>
        <dbReference type="EMBL" id="GAG81691.1"/>
    </source>
</evidence>
<dbReference type="EMBL" id="BART01013834">
    <property type="protein sequence ID" value="GAG81691.1"/>
    <property type="molecule type" value="Genomic_DNA"/>
</dbReference>
<comment type="caution">
    <text evidence="1">The sequence shown here is derived from an EMBL/GenBank/DDBJ whole genome shotgun (WGS) entry which is preliminary data.</text>
</comment>
<proteinExistence type="predicted"/>
<name>X1CBL6_9ZZZZ</name>
<dbReference type="AlphaFoldDB" id="X1CBL6"/>
<gene>
    <name evidence="1" type="ORF">S01H4_28032</name>
</gene>
<organism evidence="1">
    <name type="scientific">marine sediment metagenome</name>
    <dbReference type="NCBI Taxonomy" id="412755"/>
    <lineage>
        <taxon>unclassified sequences</taxon>
        <taxon>metagenomes</taxon>
        <taxon>ecological metagenomes</taxon>
    </lineage>
</organism>
<accession>X1CBL6</accession>
<feature type="non-terminal residue" evidence="1">
    <location>
        <position position="163"/>
    </location>
</feature>
<protein>
    <submittedName>
        <fullName evidence="1">Uncharacterized protein</fullName>
    </submittedName>
</protein>
<sequence>MYAGRGGSALADGARMISVLQTWTPESKLKLPPNVLAPEKGMGLTVLTRPKLSYSPPGTPRIWISRSGFKFEYHIERSETPEERDCRLAERAVARIKEELEVGQYHTRNSTTEGARKIFGPTGLTRDDFRRGIDMAKKSGFLREVEIPADILPENGGRHGVRT</sequence>
<reference evidence="1" key="1">
    <citation type="journal article" date="2014" name="Front. Microbiol.">
        <title>High frequency of phylogenetically diverse reductive dehalogenase-homologous genes in deep subseafloor sedimentary metagenomes.</title>
        <authorList>
            <person name="Kawai M."/>
            <person name="Futagami T."/>
            <person name="Toyoda A."/>
            <person name="Takaki Y."/>
            <person name="Nishi S."/>
            <person name="Hori S."/>
            <person name="Arai W."/>
            <person name="Tsubouchi T."/>
            <person name="Morono Y."/>
            <person name="Uchiyama I."/>
            <person name="Ito T."/>
            <person name="Fujiyama A."/>
            <person name="Inagaki F."/>
            <person name="Takami H."/>
        </authorList>
    </citation>
    <scope>NUCLEOTIDE SEQUENCE</scope>
    <source>
        <strain evidence="1">Expedition CK06-06</strain>
    </source>
</reference>